<evidence type="ECO:0000256" key="2">
    <source>
        <dbReference type="ARBA" id="ARBA00022475"/>
    </source>
</evidence>
<feature type="transmembrane region" description="Helical" evidence="8">
    <location>
        <begin position="132"/>
        <end position="155"/>
    </location>
</feature>
<dbReference type="eggNOG" id="COG3610">
    <property type="taxonomic scope" value="Bacteria"/>
</dbReference>
<evidence type="ECO:0000256" key="5">
    <source>
        <dbReference type="ARBA" id="ARBA00022989"/>
    </source>
</evidence>
<dbReference type="GO" id="GO:0015744">
    <property type="term" value="P:succinate transport"/>
    <property type="evidence" value="ECO:0007669"/>
    <property type="project" value="TreeGrafter"/>
</dbReference>
<sequence length="162" mass="17726">MINTDNITQILLESLAAGFIAPAFAMLFAVPKQYLIFIASGGMLTRFIRSFLLYSLNVEIVIATFAACAVISLIFIYVGPKLGVPRPVFTVASVIALIPGMDAYNALLSLISLVEITDIALFDTYVFTLMHSGVRCVAILLAIALGIAIPPLFFYNYRNRLR</sequence>
<proteinExistence type="inferred from homology"/>
<evidence type="ECO:0000259" key="9">
    <source>
        <dbReference type="Pfam" id="PF12821"/>
    </source>
</evidence>
<dbReference type="GO" id="GO:0005886">
    <property type="term" value="C:plasma membrane"/>
    <property type="evidence" value="ECO:0007669"/>
    <property type="project" value="UniProtKB-SubCell"/>
</dbReference>
<keyword evidence="6 8" id="KW-0472">Membrane</keyword>
<feature type="transmembrane region" description="Helical" evidence="8">
    <location>
        <begin position="91"/>
        <end position="112"/>
    </location>
</feature>
<dbReference type="Pfam" id="PF12821">
    <property type="entry name" value="ThrE_2"/>
    <property type="match status" value="1"/>
</dbReference>
<feature type="transmembrane region" description="Helical" evidence="8">
    <location>
        <begin position="34"/>
        <end position="54"/>
    </location>
</feature>
<dbReference type="InterPro" id="IPR024528">
    <property type="entry name" value="ThrE_2"/>
</dbReference>
<evidence type="ECO:0000256" key="1">
    <source>
        <dbReference type="ARBA" id="ARBA00004651"/>
    </source>
</evidence>
<dbReference type="InterPro" id="IPR050539">
    <property type="entry name" value="ThrE_Dicarb/AminoAcid_Exp"/>
</dbReference>
<dbReference type="RefSeq" id="WP_009144120.1">
    <property type="nucleotide sequence ID" value="NZ_GL831062.1"/>
</dbReference>
<gene>
    <name evidence="10" type="ORF">HMPREF9444_01971</name>
</gene>
<evidence type="ECO:0000313" key="11">
    <source>
        <dbReference type="Proteomes" id="UP000018458"/>
    </source>
</evidence>
<evidence type="ECO:0000256" key="3">
    <source>
        <dbReference type="ARBA" id="ARBA00022519"/>
    </source>
</evidence>
<accession>E8LMI2</accession>
<keyword evidence="5 8" id="KW-1133">Transmembrane helix</keyword>
<keyword evidence="2" id="KW-1003">Cell membrane</keyword>
<feature type="transmembrane region" description="Helical" evidence="8">
    <location>
        <begin position="6"/>
        <end position="27"/>
    </location>
</feature>
<protein>
    <recommendedName>
        <fullName evidence="9">Threonine/Serine exporter ThrE domain-containing protein</fullName>
    </recommendedName>
</protein>
<comment type="similarity">
    <text evidence="7">Belongs to the ThrE exporter (TC 2.A.79) family.</text>
</comment>
<comment type="subcellular location">
    <subcellularLocation>
        <location evidence="1">Cell membrane</location>
        <topology evidence="1">Multi-pass membrane protein</topology>
    </subcellularLocation>
</comment>
<keyword evidence="11" id="KW-1185">Reference proteome</keyword>
<dbReference type="AlphaFoldDB" id="E8LMI2"/>
<evidence type="ECO:0000256" key="7">
    <source>
        <dbReference type="ARBA" id="ARBA00034125"/>
    </source>
</evidence>
<dbReference type="HOGENOM" id="CLU_117642_1_0_6"/>
<name>E8LMI2_SUCHY</name>
<evidence type="ECO:0000313" key="10">
    <source>
        <dbReference type="EMBL" id="EFY06274.1"/>
    </source>
</evidence>
<evidence type="ECO:0000256" key="6">
    <source>
        <dbReference type="ARBA" id="ARBA00023136"/>
    </source>
</evidence>
<feature type="domain" description="Threonine/Serine exporter ThrE" evidence="9">
    <location>
        <begin position="15"/>
        <end position="150"/>
    </location>
</feature>
<dbReference type="PANTHER" id="PTHR34390">
    <property type="entry name" value="UPF0442 PROTEIN YJJB-RELATED"/>
    <property type="match status" value="1"/>
</dbReference>
<feature type="transmembrane region" description="Helical" evidence="8">
    <location>
        <begin position="60"/>
        <end position="79"/>
    </location>
</feature>
<dbReference type="OrthoDB" id="9810047at2"/>
<dbReference type="Proteomes" id="UP000018458">
    <property type="component" value="Unassembled WGS sequence"/>
</dbReference>
<dbReference type="STRING" id="762983.HMPREF9444_01971"/>
<reference evidence="10 11" key="1">
    <citation type="submission" date="2011-01" db="EMBL/GenBank/DDBJ databases">
        <authorList>
            <person name="Weinstock G."/>
            <person name="Sodergren E."/>
            <person name="Clifton S."/>
            <person name="Fulton L."/>
            <person name="Fulton B."/>
            <person name="Courtney L."/>
            <person name="Fronick C."/>
            <person name="Harrison M."/>
            <person name="Strong C."/>
            <person name="Farmer C."/>
            <person name="Delahaunty K."/>
            <person name="Markovic C."/>
            <person name="Hall O."/>
            <person name="Minx P."/>
            <person name="Tomlinson C."/>
            <person name="Mitreva M."/>
            <person name="Hou S."/>
            <person name="Chen J."/>
            <person name="Wollam A."/>
            <person name="Pepin K.H."/>
            <person name="Johnson M."/>
            <person name="Bhonagiri V."/>
            <person name="Zhang X."/>
            <person name="Suruliraj S."/>
            <person name="Warren W."/>
            <person name="Chinwalla A."/>
            <person name="Mardis E.R."/>
            <person name="Wilson R.K."/>
        </authorList>
    </citation>
    <scope>NUCLEOTIDE SEQUENCE [LARGE SCALE GENOMIC DNA]</scope>
    <source>
        <strain evidence="11">DSM 22608 / JCM 16073 / KCTC 15190 / YIT 12066</strain>
    </source>
</reference>
<dbReference type="PANTHER" id="PTHR34390:SF1">
    <property type="entry name" value="SUCCINATE TRANSPORTER SUBUNIT YJJB-RELATED"/>
    <property type="match status" value="1"/>
</dbReference>
<evidence type="ECO:0000256" key="8">
    <source>
        <dbReference type="SAM" id="Phobius"/>
    </source>
</evidence>
<comment type="caution">
    <text evidence="10">The sequence shown here is derived from an EMBL/GenBank/DDBJ whole genome shotgun (WGS) entry which is preliminary data.</text>
</comment>
<keyword evidence="3" id="KW-0997">Cell inner membrane</keyword>
<organism evidence="10 11">
    <name type="scientific">Succinatimonas hippei (strain DSM 22608 / JCM 16073 / KCTC 15190 / YIT 12066)</name>
    <dbReference type="NCBI Taxonomy" id="762983"/>
    <lineage>
        <taxon>Bacteria</taxon>
        <taxon>Pseudomonadati</taxon>
        <taxon>Pseudomonadota</taxon>
        <taxon>Gammaproteobacteria</taxon>
        <taxon>Aeromonadales</taxon>
        <taxon>Succinivibrionaceae</taxon>
        <taxon>Succinatimonas</taxon>
    </lineage>
</organism>
<dbReference type="EMBL" id="AEVO01000137">
    <property type="protein sequence ID" value="EFY06274.1"/>
    <property type="molecule type" value="Genomic_DNA"/>
</dbReference>
<keyword evidence="4 8" id="KW-0812">Transmembrane</keyword>
<evidence type="ECO:0000256" key="4">
    <source>
        <dbReference type="ARBA" id="ARBA00022692"/>
    </source>
</evidence>